<dbReference type="InterPro" id="IPR001646">
    <property type="entry name" value="5peptide_repeat"/>
</dbReference>
<dbReference type="Gene3D" id="2.160.20.80">
    <property type="entry name" value="E3 ubiquitin-protein ligase SopA"/>
    <property type="match status" value="1"/>
</dbReference>
<dbReference type="InterPro" id="IPR043919">
    <property type="entry name" value="DUF5758"/>
</dbReference>
<reference evidence="1" key="1">
    <citation type="submission" date="2020-12" db="EMBL/GenBank/DDBJ databases">
        <title>Vagococcus allomyrinae sp. nov. and Enterococcus lavae sp. nov., isolated from the larvae of Allomyrina dichotoma.</title>
        <authorList>
            <person name="Lee S.D."/>
        </authorList>
    </citation>
    <scope>NUCLEOTIDE SEQUENCE</scope>
    <source>
        <strain evidence="1">BWB3-3</strain>
    </source>
</reference>
<name>A0A940SWI0_9ENTE</name>
<dbReference type="Proteomes" id="UP000674938">
    <property type="component" value="Unassembled WGS sequence"/>
</dbReference>
<evidence type="ECO:0000313" key="1">
    <source>
        <dbReference type="EMBL" id="MBP1043019.1"/>
    </source>
</evidence>
<dbReference type="SUPFAM" id="SSF141571">
    <property type="entry name" value="Pentapeptide repeat-like"/>
    <property type="match status" value="1"/>
</dbReference>
<dbReference type="Pfam" id="PF19062">
    <property type="entry name" value="DUF5758"/>
    <property type="match status" value="1"/>
</dbReference>
<organism evidence="1 2">
    <name type="scientific">Vagococcus allomyrinae</name>
    <dbReference type="NCBI Taxonomy" id="2794353"/>
    <lineage>
        <taxon>Bacteria</taxon>
        <taxon>Bacillati</taxon>
        <taxon>Bacillota</taxon>
        <taxon>Bacilli</taxon>
        <taxon>Lactobacillales</taxon>
        <taxon>Enterococcaceae</taxon>
        <taxon>Vagococcus</taxon>
    </lineage>
</organism>
<proteinExistence type="predicted"/>
<comment type="caution">
    <text evidence="1">The sequence shown here is derived from an EMBL/GenBank/DDBJ whole genome shotgun (WGS) entry which is preliminary data.</text>
</comment>
<dbReference type="Pfam" id="PF00805">
    <property type="entry name" value="Pentapeptide"/>
    <property type="match status" value="1"/>
</dbReference>
<protein>
    <submittedName>
        <fullName evidence="1">Pentapeptide repeat-containing protein</fullName>
    </submittedName>
</protein>
<dbReference type="EMBL" id="JAEEGA010000013">
    <property type="protein sequence ID" value="MBP1043019.1"/>
    <property type="molecule type" value="Genomic_DNA"/>
</dbReference>
<dbReference type="InterPro" id="IPR051082">
    <property type="entry name" value="Pentapeptide-BTB/POZ_domain"/>
</dbReference>
<keyword evidence="2" id="KW-1185">Reference proteome</keyword>
<evidence type="ECO:0000313" key="2">
    <source>
        <dbReference type="Proteomes" id="UP000674938"/>
    </source>
</evidence>
<dbReference type="PANTHER" id="PTHR14136">
    <property type="entry name" value="BTB_POZ DOMAIN-CONTAINING PROTEIN KCTD9"/>
    <property type="match status" value="1"/>
</dbReference>
<gene>
    <name evidence="1" type="ORF">I6N95_18550</name>
</gene>
<accession>A0A940SWI0</accession>
<dbReference type="PANTHER" id="PTHR14136:SF17">
    <property type="entry name" value="BTB_POZ DOMAIN-CONTAINING PROTEIN KCTD9"/>
    <property type="match status" value="1"/>
</dbReference>
<sequence length="210" mass="23413">MAGVFSGLDWSHQDLRGRDFKDATFKQMDFSGADFSGADLTNVLCRDCQFVGADLSNCQLVGADLRGCNLRDSRLFGANLYRAILEEAELSGIQADQGTQFFHLHCPEKGAFVAYKKCFDDRVVQLLIPAEARRTSATDSSCRCEYAKVLTIKSIDFSQEYRDAVSYADQTFIYTVGELAVAENFNPDRWADSTGGIHFFMTRAEAIAYL</sequence>
<dbReference type="AlphaFoldDB" id="A0A940SWI0"/>